<evidence type="ECO:0000256" key="4">
    <source>
        <dbReference type="ARBA" id="ARBA00022475"/>
    </source>
</evidence>
<feature type="region of interest" description="Disordered" evidence="9">
    <location>
        <begin position="285"/>
        <end position="305"/>
    </location>
</feature>
<keyword evidence="3" id="KW-0813">Transport</keyword>
<comment type="similarity">
    <text evidence="2">Belongs to the ABC transporter superfamily.</text>
</comment>
<keyword evidence="4" id="KW-1003">Cell membrane</keyword>
<dbReference type="RefSeq" id="WP_281795159.1">
    <property type="nucleotide sequence ID" value="NZ_BSDR01000001.1"/>
</dbReference>
<dbReference type="GO" id="GO:0005524">
    <property type="term" value="F:ATP binding"/>
    <property type="evidence" value="ECO:0007669"/>
    <property type="project" value="UniProtKB-KW"/>
</dbReference>
<evidence type="ECO:0000256" key="7">
    <source>
        <dbReference type="ARBA" id="ARBA00022967"/>
    </source>
</evidence>
<dbReference type="PANTHER" id="PTHR43553">
    <property type="entry name" value="HEAVY METAL TRANSPORTER"/>
    <property type="match status" value="1"/>
</dbReference>
<dbReference type="PROSITE" id="PS00211">
    <property type="entry name" value="ABC_TRANSPORTER_1"/>
    <property type="match status" value="2"/>
</dbReference>
<dbReference type="InterPro" id="IPR015856">
    <property type="entry name" value="ABC_transpr_CbiO/EcfA_su"/>
</dbReference>
<feature type="domain" description="ABC transporter" evidence="10">
    <location>
        <begin position="316"/>
        <end position="545"/>
    </location>
</feature>
<dbReference type="GO" id="GO:0042626">
    <property type="term" value="F:ATPase-coupled transmembrane transporter activity"/>
    <property type="evidence" value="ECO:0007669"/>
    <property type="project" value="TreeGrafter"/>
</dbReference>
<evidence type="ECO:0000313" key="11">
    <source>
        <dbReference type="EMBL" id="GLI35401.1"/>
    </source>
</evidence>
<comment type="subcellular location">
    <subcellularLocation>
        <location evidence="1">Cell membrane</location>
    </subcellularLocation>
</comment>
<dbReference type="Gene3D" id="3.40.50.300">
    <property type="entry name" value="P-loop containing nucleotide triphosphate hydrolases"/>
    <property type="match status" value="2"/>
</dbReference>
<dbReference type="InterPro" id="IPR003593">
    <property type="entry name" value="AAA+_ATPase"/>
</dbReference>
<dbReference type="SMART" id="SM00382">
    <property type="entry name" value="AAA"/>
    <property type="match status" value="2"/>
</dbReference>
<evidence type="ECO:0000256" key="3">
    <source>
        <dbReference type="ARBA" id="ARBA00022448"/>
    </source>
</evidence>
<dbReference type="CDD" id="cd03225">
    <property type="entry name" value="ABC_cobalt_CbiO_domain1"/>
    <property type="match status" value="2"/>
</dbReference>
<dbReference type="SUPFAM" id="SSF52540">
    <property type="entry name" value="P-loop containing nucleoside triphosphate hydrolases"/>
    <property type="match status" value="2"/>
</dbReference>
<evidence type="ECO:0000313" key="12">
    <source>
        <dbReference type="Proteomes" id="UP001144372"/>
    </source>
</evidence>
<dbReference type="InterPro" id="IPR003439">
    <property type="entry name" value="ABC_transporter-like_ATP-bd"/>
</dbReference>
<evidence type="ECO:0000259" key="10">
    <source>
        <dbReference type="PROSITE" id="PS50893"/>
    </source>
</evidence>
<keyword evidence="8" id="KW-0472">Membrane</keyword>
<evidence type="ECO:0000256" key="5">
    <source>
        <dbReference type="ARBA" id="ARBA00022741"/>
    </source>
</evidence>
<dbReference type="Proteomes" id="UP001144372">
    <property type="component" value="Unassembled WGS sequence"/>
</dbReference>
<evidence type="ECO:0000256" key="6">
    <source>
        <dbReference type="ARBA" id="ARBA00022840"/>
    </source>
</evidence>
<keyword evidence="7" id="KW-1278">Translocase</keyword>
<sequence>MKELYLDKCLHIDPEKPAERVPGQGEPDTPPLFEIHSLEYHYPDGHPALKGIDLTIHRGDRLALVGQNGSGKTTLIKHLNGLYRPRSGEVLYKGSALTGPHLLEVRRQVGMLFQDPDDQLFCNTLDEDVAFGPRNCGLSRREMEICVENALRKTGLDLLRYKAPHHLSYGQKKRAAFATLLSMDPEVLILDEPTANLDPKQERFFAELLGEFPGTLICISHDLPFLYGLCNRAVVLENGQIHHDFSMRELVAYRAYLREHGLDFSFRMKCCRNDEEESPGELHVHSHVHSPNQFPSLSPEEKAPVGGDDRLPDALIHMSHYSYRYPDGTRGIREIALSILEGESVAVVGENGAGKSTLVSCLAGILEGEGAYFFDGNPVSEKFRKNLWRHVGIAFQDPADQLFCPSCFEEVAFGPKQLRLPSDEWKSRVVESLELVRLSGYENRVPHHLSAGERKRLALAAVLAMRPRVLILDEPTANLDPSSEELFCDILRALPVTKILISHDIHIISLLCERTMVMHQGRLIRDYPTPAFLHDDRLISVNGLDYTLKNACCREILRLQEEAG</sequence>
<proteinExistence type="inferred from homology"/>
<reference evidence="11" key="1">
    <citation type="submission" date="2022-12" db="EMBL/GenBank/DDBJ databases">
        <title>Reference genome sequencing for broad-spectrum identification of bacterial and archaeal isolates by mass spectrometry.</title>
        <authorList>
            <person name="Sekiguchi Y."/>
            <person name="Tourlousse D.M."/>
        </authorList>
    </citation>
    <scope>NUCLEOTIDE SEQUENCE</scope>
    <source>
        <strain evidence="11">ASRB1</strain>
    </source>
</reference>
<feature type="domain" description="ABC transporter" evidence="10">
    <location>
        <begin position="33"/>
        <end position="263"/>
    </location>
</feature>
<dbReference type="EMBL" id="BSDR01000001">
    <property type="protein sequence ID" value="GLI35401.1"/>
    <property type="molecule type" value="Genomic_DNA"/>
</dbReference>
<keyword evidence="6 11" id="KW-0067">ATP-binding</keyword>
<dbReference type="InterPro" id="IPR027417">
    <property type="entry name" value="P-loop_NTPase"/>
</dbReference>
<keyword evidence="5" id="KW-0547">Nucleotide-binding</keyword>
<dbReference type="NCBIfam" id="NF010167">
    <property type="entry name" value="PRK13648.1"/>
    <property type="match status" value="2"/>
</dbReference>
<dbReference type="InterPro" id="IPR050095">
    <property type="entry name" value="ECF_ABC_transporter_ATP-bd"/>
</dbReference>
<accession>A0A9W6L9V7</accession>
<comment type="caution">
    <text evidence="11">The sequence shown here is derived from an EMBL/GenBank/DDBJ whole genome shotgun (WGS) entry which is preliminary data.</text>
</comment>
<dbReference type="InterPro" id="IPR017871">
    <property type="entry name" value="ABC_transporter-like_CS"/>
</dbReference>
<evidence type="ECO:0000256" key="8">
    <source>
        <dbReference type="ARBA" id="ARBA00023136"/>
    </source>
</evidence>
<dbReference type="FunFam" id="3.40.50.300:FF:000224">
    <property type="entry name" value="Energy-coupling factor transporter ATP-binding protein EcfA"/>
    <property type="match status" value="1"/>
</dbReference>
<dbReference type="PANTHER" id="PTHR43553:SF24">
    <property type="entry name" value="ENERGY-COUPLING FACTOR TRANSPORTER ATP-BINDING PROTEIN ECFA1"/>
    <property type="match status" value="1"/>
</dbReference>
<organism evidence="11 12">
    <name type="scientific">Desulforhabdus amnigena</name>
    <dbReference type="NCBI Taxonomy" id="40218"/>
    <lineage>
        <taxon>Bacteria</taxon>
        <taxon>Pseudomonadati</taxon>
        <taxon>Thermodesulfobacteriota</taxon>
        <taxon>Syntrophobacteria</taxon>
        <taxon>Syntrophobacterales</taxon>
        <taxon>Syntrophobacteraceae</taxon>
        <taxon>Desulforhabdus</taxon>
    </lineage>
</organism>
<dbReference type="AlphaFoldDB" id="A0A9W6L9V7"/>
<dbReference type="GO" id="GO:0016887">
    <property type="term" value="F:ATP hydrolysis activity"/>
    <property type="evidence" value="ECO:0007669"/>
    <property type="project" value="InterPro"/>
</dbReference>
<dbReference type="GO" id="GO:0043190">
    <property type="term" value="C:ATP-binding cassette (ABC) transporter complex"/>
    <property type="evidence" value="ECO:0007669"/>
    <property type="project" value="TreeGrafter"/>
</dbReference>
<name>A0A9W6L9V7_9BACT</name>
<evidence type="ECO:0000256" key="9">
    <source>
        <dbReference type="SAM" id="MobiDB-lite"/>
    </source>
</evidence>
<keyword evidence="12" id="KW-1185">Reference proteome</keyword>
<gene>
    <name evidence="11" type="ORF">DAMNIGENAA_28340</name>
</gene>
<evidence type="ECO:0000256" key="2">
    <source>
        <dbReference type="ARBA" id="ARBA00005417"/>
    </source>
</evidence>
<evidence type="ECO:0000256" key="1">
    <source>
        <dbReference type="ARBA" id="ARBA00004236"/>
    </source>
</evidence>
<dbReference type="PROSITE" id="PS50893">
    <property type="entry name" value="ABC_TRANSPORTER_2"/>
    <property type="match status" value="2"/>
</dbReference>
<dbReference type="Pfam" id="PF00005">
    <property type="entry name" value="ABC_tran"/>
    <property type="match status" value="2"/>
</dbReference>
<protein>
    <submittedName>
        <fullName evidence="11">ABC transporter ATP-binding protein</fullName>
    </submittedName>
</protein>